<dbReference type="AlphaFoldDB" id="A0A2M6YPP3"/>
<evidence type="ECO:0000313" key="2">
    <source>
        <dbReference type="EMBL" id="PIU33092.1"/>
    </source>
</evidence>
<keyword evidence="1" id="KW-0812">Transmembrane</keyword>
<name>A0A2M6YPP3_9BACT</name>
<evidence type="ECO:0008006" key="4">
    <source>
        <dbReference type="Google" id="ProtNLM"/>
    </source>
</evidence>
<keyword evidence="1" id="KW-1133">Transmembrane helix</keyword>
<keyword evidence="1" id="KW-0472">Membrane</keyword>
<organism evidence="2 3">
    <name type="scientific">Candidatus Shapirobacteria bacterium CG07_land_8_20_14_0_80_39_12</name>
    <dbReference type="NCBI Taxonomy" id="1974480"/>
    <lineage>
        <taxon>Bacteria</taxon>
        <taxon>Candidatus Shapironibacteriota</taxon>
    </lineage>
</organism>
<feature type="transmembrane region" description="Helical" evidence="1">
    <location>
        <begin position="36"/>
        <end position="55"/>
    </location>
</feature>
<feature type="transmembrane region" description="Helical" evidence="1">
    <location>
        <begin position="67"/>
        <end position="86"/>
    </location>
</feature>
<reference evidence="3" key="1">
    <citation type="submission" date="2017-09" db="EMBL/GenBank/DDBJ databases">
        <title>Depth-based differentiation of microbial function through sediment-hosted aquifers and enrichment of novel symbionts in the deep terrestrial subsurface.</title>
        <authorList>
            <person name="Probst A.J."/>
            <person name="Ladd B."/>
            <person name="Jarett J.K."/>
            <person name="Geller-Mcgrath D.E."/>
            <person name="Sieber C.M.K."/>
            <person name="Emerson J.B."/>
            <person name="Anantharaman K."/>
            <person name="Thomas B.C."/>
            <person name="Malmstrom R."/>
            <person name="Stieglmeier M."/>
            <person name="Klingl A."/>
            <person name="Woyke T."/>
            <person name="Ryan C.M."/>
            <person name="Banfield J.F."/>
        </authorList>
    </citation>
    <scope>NUCLEOTIDE SEQUENCE [LARGE SCALE GENOMIC DNA]</scope>
</reference>
<comment type="caution">
    <text evidence="2">The sequence shown here is derived from an EMBL/GenBank/DDBJ whole genome shotgun (WGS) entry which is preliminary data.</text>
</comment>
<dbReference type="EMBL" id="PEXA01000053">
    <property type="protein sequence ID" value="PIU33092.1"/>
    <property type="molecule type" value="Genomic_DNA"/>
</dbReference>
<feature type="transmembrane region" description="Helical" evidence="1">
    <location>
        <begin position="93"/>
        <end position="112"/>
    </location>
</feature>
<sequence>FFRWIFAERIGKLILGYWGIFLFALGLVVKTTKKEGWFFHLFLLSFLIYVSVFAFGNVTHDYYQIPFIPMAAIFLAKGTWFLITAGKQILNRFFAWVVLIVCVLLMLGFSWFEIRGFYLIQGGVDLAGQAVDELTEKDALVLTGDSNDVTLLYNTNRHGWTGGYASYFPNIQENIEKIKEMGATVYVTTKFEPNSDFGQYMLKNYPILKQTDQYIIFSL</sequence>
<feature type="transmembrane region" description="Helical" evidence="1">
    <location>
        <begin position="12"/>
        <end position="29"/>
    </location>
</feature>
<accession>A0A2M6YPP3</accession>
<dbReference type="Proteomes" id="UP000229559">
    <property type="component" value="Unassembled WGS sequence"/>
</dbReference>
<gene>
    <name evidence="2" type="ORF">COT04_01935</name>
</gene>
<feature type="non-terminal residue" evidence="2">
    <location>
        <position position="1"/>
    </location>
</feature>
<proteinExistence type="predicted"/>
<evidence type="ECO:0000313" key="3">
    <source>
        <dbReference type="Proteomes" id="UP000229559"/>
    </source>
</evidence>
<protein>
    <recommendedName>
        <fullName evidence="4">Glycosyltransferase RgtA/B/C/D-like domain-containing protein</fullName>
    </recommendedName>
</protein>
<evidence type="ECO:0000256" key="1">
    <source>
        <dbReference type="SAM" id="Phobius"/>
    </source>
</evidence>